<evidence type="ECO:0000256" key="5">
    <source>
        <dbReference type="ARBA" id="ARBA00022505"/>
    </source>
</evidence>
<evidence type="ECO:0000256" key="11">
    <source>
        <dbReference type="ARBA" id="ARBA00023150"/>
    </source>
</evidence>
<dbReference type="NCBIfam" id="NF045515">
    <property type="entry name" value="Glp_gephyrin"/>
    <property type="match status" value="1"/>
</dbReference>
<evidence type="ECO:0000256" key="4">
    <source>
        <dbReference type="ARBA" id="ARBA00008339"/>
    </source>
</evidence>
<dbReference type="Gene3D" id="2.40.340.10">
    <property type="entry name" value="MoeA, C-terminal, domain IV"/>
    <property type="match status" value="1"/>
</dbReference>
<accession>A0AA88DIT5</accession>
<dbReference type="Gramene" id="FCD_00020597-RA">
    <property type="protein sequence ID" value="FCD_00020597-RA:cds"/>
    <property type="gene ID" value="FCD_00020597"/>
</dbReference>
<comment type="pathway">
    <text evidence="2 13">Cofactor biosynthesis; molybdopterin biosynthesis.</text>
</comment>
<dbReference type="AlphaFoldDB" id="A0AA88DIT5"/>
<keyword evidence="9" id="KW-0067">ATP-binding</keyword>
<evidence type="ECO:0000313" key="15">
    <source>
        <dbReference type="EMBL" id="GMN47094.1"/>
    </source>
</evidence>
<dbReference type="PANTHER" id="PTHR10192:SF5">
    <property type="entry name" value="GEPHYRIN"/>
    <property type="match status" value="1"/>
</dbReference>
<proteinExistence type="inferred from homology"/>
<evidence type="ECO:0000256" key="3">
    <source>
        <dbReference type="ARBA" id="ARBA00007589"/>
    </source>
</evidence>
<protein>
    <recommendedName>
        <fullName evidence="13">Molybdopterin biosynthesis protein CNX1</fullName>
    </recommendedName>
    <alternativeName>
        <fullName evidence="13">Molybdenum cofactor biosynthesis enzyme CNX1</fullName>
    </alternativeName>
    <domain>
        <recommendedName>
            <fullName evidence="13">Molybdopterin molybdenumtransferase</fullName>
            <shortName evidence="13">MPT Mo-transferase</shortName>
            <ecNumber evidence="13">2.10.1.1</ecNumber>
        </recommendedName>
        <alternativeName>
            <fullName evidence="13">Domain E</fullName>
        </alternativeName>
    </domain>
    <domain>
        <recommendedName>
            <fullName evidence="13">Molybdopterin adenylyltransferase</fullName>
            <shortName evidence="13">MPT adenylyltransferase</shortName>
            <ecNumber evidence="13">2.7.7.75</ecNumber>
        </recommendedName>
        <alternativeName>
            <fullName evidence="13">Domain G</fullName>
        </alternativeName>
    </domain>
</protein>
<evidence type="ECO:0000259" key="14">
    <source>
        <dbReference type="SMART" id="SM00852"/>
    </source>
</evidence>
<comment type="catalytic activity">
    <reaction evidence="13">
        <text>adenylyl-molybdopterin + molybdate = Mo-molybdopterin + AMP + H(+)</text>
        <dbReference type="Rhea" id="RHEA:35047"/>
        <dbReference type="ChEBI" id="CHEBI:15378"/>
        <dbReference type="ChEBI" id="CHEBI:36264"/>
        <dbReference type="ChEBI" id="CHEBI:62727"/>
        <dbReference type="ChEBI" id="CHEBI:71302"/>
        <dbReference type="ChEBI" id="CHEBI:456215"/>
    </reaction>
</comment>
<dbReference type="PROSITE" id="PS01079">
    <property type="entry name" value="MOCF_BIOSYNTHESIS_2"/>
    <property type="match status" value="1"/>
</dbReference>
<name>A0AA88DIT5_FICCA</name>
<dbReference type="EMBL" id="BTGU01000024">
    <property type="protein sequence ID" value="GMN47094.1"/>
    <property type="molecule type" value="Genomic_DNA"/>
</dbReference>
<dbReference type="Gene3D" id="3.40.980.10">
    <property type="entry name" value="MoaB/Mog-like domain"/>
    <property type="match status" value="1"/>
</dbReference>
<comment type="catalytic activity">
    <reaction evidence="13">
        <text>molybdopterin + ATP + H(+) = adenylyl-molybdopterin + diphosphate</text>
        <dbReference type="Rhea" id="RHEA:31331"/>
        <dbReference type="ChEBI" id="CHEBI:15378"/>
        <dbReference type="ChEBI" id="CHEBI:30616"/>
        <dbReference type="ChEBI" id="CHEBI:33019"/>
        <dbReference type="ChEBI" id="CHEBI:58698"/>
        <dbReference type="ChEBI" id="CHEBI:62727"/>
    </reaction>
</comment>
<dbReference type="EC" id="2.7.7.75" evidence="13"/>
<dbReference type="GO" id="GO:0046872">
    <property type="term" value="F:metal ion binding"/>
    <property type="evidence" value="ECO:0007669"/>
    <property type="project" value="UniProtKB-UniRule"/>
</dbReference>
<dbReference type="FunFam" id="2.40.340.10:FF:000004">
    <property type="entry name" value="Molybdopterin molybdenumtransferase"/>
    <property type="match status" value="1"/>
</dbReference>
<dbReference type="Pfam" id="PF03453">
    <property type="entry name" value="MoeA_N"/>
    <property type="match status" value="1"/>
</dbReference>
<evidence type="ECO:0000256" key="13">
    <source>
        <dbReference type="RuleBase" id="RU365090"/>
    </source>
</evidence>
<reference evidence="15" key="1">
    <citation type="submission" date="2023-07" db="EMBL/GenBank/DDBJ databases">
        <title>draft genome sequence of fig (Ficus carica).</title>
        <authorList>
            <person name="Takahashi T."/>
            <person name="Nishimura K."/>
        </authorList>
    </citation>
    <scope>NUCLEOTIDE SEQUENCE</scope>
</reference>
<keyword evidence="12" id="KW-0511">Multifunctional enzyme</keyword>
<keyword evidence="11 13" id="KW-0501">Molybdenum cofactor biosynthesis</keyword>
<dbReference type="InterPro" id="IPR036135">
    <property type="entry name" value="MoeA_linker/N_sf"/>
</dbReference>
<dbReference type="SMART" id="SM00852">
    <property type="entry name" value="MoCF_biosynth"/>
    <property type="match status" value="1"/>
</dbReference>
<dbReference type="InterPro" id="IPR005111">
    <property type="entry name" value="MoeA_C_domain_IV"/>
</dbReference>
<dbReference type="SUPFAM" id="SSF63882">
    <property type="entry name" value="MoeA N-terminal region -like"/>
    <property type="match status" value="1"/>
</dbReference>
<dbReference type="PANTHER" id="PTHR10192">
    <property type="entry name" value="MOLYBDOPTERIN BIOSYNTHESIS PROTEIN"/>
    <property type="match status" value="1"/>
</dbReference>
<dbReference type="GO" id="GO:0061598">
    <property type="term" value="F:molybdopterin adenylyltransferase activity"/>
    <property type="evidence" value="ECO:0007669"/>
    <property type="project" value="UniProtKB-UniRule"/>
</dbReference>
<dbReference type="CDD" id="cd00887">
    <property type="entry name" value="MoeA"/>
    <property type="match status" value="1"/>
</dbReference>
<evidence type="ECO:0000256" key="1">
    <source>
        <dbReference type="ARBA" id="ARBA00001946"/>
    </source>
</evidence>
<dbReference type="SUPFAM" id="SSF53218">
    <property type="entry name" value="Molybdenum cofactor biosynthesis proteins"/>
    <property type="match status" value="1"/>
</dbReference>
<evidence type="ECO:0000256" key="2">
    <source>
        <dbReference type="ARBA" id="ARBA00005046"/>
    </source>
</evidence>
<sequence length="513" mass="54454">MEVTGGVSGVTVGSTNPSMVSVDEALRTVLAVAQGLTPVSVPLHEALGKVLAEDVRAPDPLPPYPASIKDGYAVVVSDGPGEYPVVAEARAGNDGLGVTLSRGTVAYVTTGGPIPDGADAVVQVEDTEPVEESSLESKRVRVLVKTSKGTDIRPVGCDIEKDAVVLRSGETVGASEIGLLATVGVTMVKVYHPPTVAILSTGDELVEPTTKILNRGQIRDSNRAMILAAAMQQHCKVLDLGIVRDDEEELERVMNTAVSAGIDILITSGGVSMGDRDFVKPLLKKRGTVHFSKVCMKPGKPLTFAEIIAKPMEDVPRKKILAFGLPGNPVSCLVCFNLFVVPTIRHLAGWANPHLLRVQARIREPIKTDPFRPEFHRAIVRWQTDDGSGKPGFVAESTGHQMSSRLLSMKSANALLELPTTGSLMPAGSSVSAIIISDLSATATTKNTLTFDPTSPLPANAKKEISASDSRDSEFKLAILTVSDTVALGAGPDRRYDTSFCSLLRYICQKYLG</sequence>
<evidence type="ECO:0000256" key="8">
    <source>
        <dbReference type="ARBA" id="ARBA00022741"/>
    </source>
</evidence>
<dbReference type="InterPro" id="IPR038987">
    <property type="entry name" value="MoeA-like"/>
</dbReference>
<dbReference type="Gene3D" id="3.90.105.10">
    <property type="entry name" value="Molybdopterin biosynthesis moea protein, domain 2"/>
    <property type="match status" value="1"/>
</dbReference>
<dbReference type="GO" id="GO:0005829">
    <property type="term" value="C:cytosol"/>
    <property type="evidence" value="ECO:0007669"/>
    <property type="project" value="TreeGrafter"/>
</dbReference>
<evidence type="ECO:0000313" key="16">
    <source>
        <dbReference type="Proteomes" id="UP001187192"/>
    </source>
</evidence>
<keyword evidence="8" id="KW-0547">Nucleotide-binding</keyword>
<dbReference type="InterPro" id="IPR001453">
    <property type="entry name" value="MoaB/Mog_dom"/>
</dbReference>
<keyword evidence="10 13" id="KW-0460">Magnesium</keyword>
<dbReference type="Pfam" id="PF03454">
    <property type="entry name" value="MoeA_C"/>
    <property type="match status" value="1"/>
</dbReference>
<dbReference type="Gene3D" id="2.170.190.11">
    <property type="entry name" value="Molybdopterin biosynthesis moea protein, domain 3"/>
    <property type="match status" value="1"/>
</dbReference>
<evidence type="ECO:0000256" key="6">
    <source>
        <dbReference type="ARBA" id="ARBA00022679"/>
    </source>
</evidence>
<dbReference type="Proteomes" id="UP001187192">
    <property type="component" value="Unassembled WGS sequence"/>
</dbReference>
<comment type="function">
    <text evidence="13">Catalyzes two steps in the biosynthesis of the molybdenum cofactor. In the first step, molybdopterin is adenylated. Subsequently, molybdate is inserted into adenylated molybdopterin and AMP is released.</text>
</comment>
<organism evidence="15 16">
    <name type="scientific">Ficus carica</name>
    <name type="common">Common fig</name>
    <dbReference type="NCBI Taxonomy" id="3494"/>
    <lineage>
        <taxon>Eukaryota</taxon>
        <taxon>Viridiplantae</taxon>
        <taxon>Streptophyta</taxon>
        <taxon>Embryophyta</taxon>
        <taxon>Tracheophyta</taxon>
        <taxon>Spermatophyta</taxon>
        <taxon>Magnoliopsida</taxon>
        <taxon>eudicotyledons</taxon>
        <taxon>Gunneridae</taxon>
        <taxon>Pentapetalae</taxon>
        <taxon>rosids</taxon>
        <taxon>fabids</taxon>
        <taxon>Rosales</taxon>
        <taxon>Moraceae</taxon>
        <taxon>Ficeae</taxon>
        <taxon>Ficus</taxon>
    </lineage>
</organism>
<dbReference type="GO" id="GO:0061599">
    <property type="term" value="F:molybdopterin molybdotransferase activity"/>
    <property type="evidence" value="ECO:0007669"/>
    <property type="project" value="UniProtKB-UniRule"/>
</dbReference>
<dbReference type="InterPro" id="IPR036688">
    <property type="entry name" value="MoeA_C_domain_IV_sf"/>
</dbReference>
<keyword evidence="7 13" id="KW-0479">Metal-binding</keyword>
<comment type="similarity">
    <text evidence="3">In the N-terminal section; belongs to the MoaB/Mog family.</text>
</comment>
<dbReference type="SUPFAM" id="SSF63867">
    <property type="entry name" value="MoeA C-terminal domain-like"/>
    <property type="match status" value="1"/>
</dbReference>
<dbReference type="NCBIfam" id="TIGR00177">
    <property type="entry name" value="molyb_syn"/>
    <property type="match status" value="1"/>
</dbReference>
<evidence type="ECO:0000256" key="10">
    <source>
        <dbReference type="ARBA" id="ARBA00022842"/>
    </source>
</evidence>
<comment type="similarity">
    <text evidence="4">In the C-terminal section; belongs to the MoeA family.</text>
</comment>
<dbReference type="GO" id="GO:0005524">
    <property type="term" value="F:ATP binding"/>
    <property type="evidence" value="ECO:0007669"/>
    <property type="project" value="UniProtKB-UniRule"/>
</dbReference>
<dbReference type="InterPro" id="IPR036425">
    <property type="entry name" value="MoaB/Mog-like_dom_sf"/>
</dbReference>
<evidence type="ECO:0000256" key="7">
    <source>
        <dbReference type="ARBA" id="ARBA00022723"/>
    </source>
</evidence>
<dbReference type="FunFam" id="3.40.980.10:FF:000009">
    <property type="entry name" value="Molybdopterin molybdenumtransferase"/>
    <property type="match status" value="1"/>
</dbReference>
<comment type="cofactor">
    <cofactor evidence="1 13">
        <name>Mg(2+)</name>
        <dbReference type="ChEBI" id="CHEBI:18420"/>
    </cofactor>
</comment>
<gene>
    <name evidence="15" type="ORF">TIFTF001_016269</name>
</gene>
<dbReference type="FunFam" id="2.170.190.11:FF:000001">
    <property type="entry name" value="Molybdopterin molybdenumtransferase"/>
    <property type="match status" value="1"/>
</dbReference>
<evidence type="ECO:0000256" key="9">
    <source>
        <dbReference type="ARBA" id="ARBA00022840"/>
    </source>
</evidence>
<keyword evidence="6 13" id="KW-0808">Transferase</keyword>
<keyword evidence="16" id="KW-1185">Reference proteome</keyword>
<feature type="domain" description="MoaB/Mog" evidence="14">
    <location>
        <begin position="197"/>
        <end position="346"/>
    </location>
</feature>
<dbReference type="EC" id="2.10.1.1" evidence="13"/>
<comment type="similarity">
    <text evidence="13">Belongs to the MoeA family.</text>
</comment>
<dbReference type="InterPro" id="IPR008284">
    <property type="entry name" value="MoCF_biosynth_CS"/>
</dbReference>
<keyword evidence="5 13" id="KW-0500">Molybdenum</keyword>
<dbReference type="Pfam" id="PF00994">
    <property type="entry name" value="MoCF_biosynth"/>
    <property type="match status" value="1"/>
</dbReference>
<comment type="caution">
    <text evidence="15">The sequence shown here is derived from an EMBL/GenBank/DDBJ whole genome shotgun (WGS) entry which is preliminary data.</text>
</comment>
<dbReference type="InterPro" id="IPR005110">
    <property type="entry name" value="MoeA_linker/N"/>
</dbReference>
<evidence type="ECO:0000256" key="12">
    <source>
        <dbReference type="ARBA" id="ARBA00023268"/>
    </source>
</evidence>
<dbReference type="GO" id="GO:0006777">
    <property type="term" value="P:Mo-molybdopterin cofactor biosynthetic process"/>
    <property type="evidence" value="ECO:0007669"/>
    <property type="project" value="UniProtKB-UniRule"/>
</dbReference>